<dbReference type="Proteomes" id="UP000464374">
    <property type="component" value="Chromosome"/>
</dbReference>
<dbReference type="CDD" id="cd04590">
    <property type="entry name" value="CBS_pair_CorC_HlyC_assoc"/>
    <property type="match status" value="1"/>
</dbReference>
<name>A0A6P1XZF1_9SPIR</name>
<dbReference type="InterPro" id="IPR005170">
    <property type="entry name" value="Transptr-assoc_dom"/>
</dbReference>
<dbReference type="InterPro" id="IPR044751">
    <property type="entry name" value="Ion_transp-like_CBS"/>
</dbReference>
<dbReference type="GO" id="GO:0050660">
    <property type="term" value="F:flavin adenine dinucleotide binding"/>
    <property type="evidence" value="ECO:0007669"/>
    <property type="project" value="InterPro"/>
</dbReference>
<evidence type="ECO:0000256" key="2">
    <source>
        <dbReference type="ARBA" id="ARBA00023122"/>
    </source>
</evidence>
<evidence type="ECO:0000313" key="6">
    <source>
        <dbReference type="Proteomes" id="UP000464374"/>
    </source>
</evidence>
<evidence type="ECO:0000313" key="5">
    <source>
        <dbReference type="EMBL" id="QHX42654.1"/>
    </source>
</evidence>
<dbReference type="PANTHER" id="PTHR22777">
    <property type="entry name" value="HEMOLYSIN-RELATED"/>
    <property type="match status" value="1"/>
</dbReference>
<dbReference type="Gene3D" id="3.30.465.10">
    <property type="match status" value="1"/>
</dbReference>
<dbReference type="AlphaFoldDB" id="A0A6P1XZF1"/>
<sequence>MNIPLPPQYQEKGKREPAYTRKIGSCMTYRSDIVWIDITDRSQDILTLIKTHENFDYFPVCAGKIDSVIGIVSARDYLQSRLEIPPPNLQKILTKPLFIPESQNVKHTLELLNDRKVNAACVIDEYGGIEGFITKGGLLEGLFNRSIQTASHIGSQPIRQADGSIIINAQVSLDEIQALGLLNDIERPPTEEYYTLAGYLLARLGTIPRLGDSIDTGSYVCTVLTMNGQRIDQIAVKKKET</sequence>
<dbReference type="GO" id="GO:0005886">
    <property type="term" value="C:plasma membrane"/>
    <property type="evidence" value="ECO:0007669"/>
    <property type="project" value="TreeGrafter"/>
</dbReference>
<gene>
    <name evidence="5" type="ORF">GWP43_03410</name>
</gene>
<reference evidence="5 6" key="1">
    <citation type="submission" date="2020-01" db="EMBL/GenBank/DDBJ databases">
        <title>Complete genome sequence of a human oral phylogroup 1 Treponema sp. strain ATCC 700766, originally isolated from periodontitis dental plaque.</title>
        <authorList>
            <person name="Chan Y."/>
            <person name="Huo Y.-B."/>
            <person name="Yu X.-L."/>
            <person name="Zeng H."/>
            <person name="Leung W.-K."/>
            <person name="Watt R.M."/>
        </authorList>
    </citation>
    <scope>NUCLEOTIDE SEQUENCE [LARGE SCALE GENOMIC DNA]</scope>
    <source>
        <strain evidence="5 6">OMZ 804</strain>
    </source>
</reference>
<dbReference type="PROSITE" id="PS51371">
    <property type="entry name" value="CBS"/>
    <property type="match status" value="1"/>
</dbReference>
<dbReference type="InterPro" id="IPR036318">
    <property type="entry name" value="FAD-bd_PCMH-like_sf"/>
</dbReference>
<protein>
    <submittedName>
        <fullName evidence="5">CBS domain-containing protein</fullName>
    </submittedName>
</protein>
<dbReference type="KEGG" id="trz:GWP43_03410"/>
<dbReference type="SUPFAM" id="SSF56176">
    <property type="entry name" value="FAD-binding/transporter-associated domain-like"/>
    <property type="match status" value="1"/>
</dbReference>
<accession>A0A6P1XZF1</accession>
<dbReference type="Pfam" id="PF03471">
    <property type="entry name" value="CorC_HlyC"/>
    <property type="match status" value="1"/>
</dbReference>
<dbReference type="SMART" id="SM01091">
    <property type="entry name" value="CorC_HlyC"/>
    <property type="match status" value="1"/>
</dbReference>
<dbReference type="Pfam" id="PF00571">
    <property type="entry name" value="CBS"/>
    <property type="match status" value="2"/>
</dbReference>
<dbReference type="InterPro" id="IPR000644">
    <property type="entry name" value="CBS_dom"/>
</dbReference>
<proteinExistence type="predicted"/>
<keyword evidence="1" id="KW-0677">Repeat</keyword>
<dbReference type="RefSeq" id="WP_162662716.1">
    <property type="nucleotide sequence ID" value="NZ_CP048020.1"/>
</dbReference>
<dbReference type="InterPro" id="IPR016169">
    <property type="entry name" value="FAD-bd_PCMH_sub2"/>
</dbReference>
<dbReference type="InterPro" id="IPR046342">
    <property type="entry name" value="CBS_dom_sf"/>
</dbReference>
<dbReference type="PANTHER" id="PTHR22777:SF17">
    <property type="entry name" value="UPF0053 PROTEIN SLL0260"/>
    <property type="match status" value="1"/>
</dbReference>
<organism evidence="5 6">
    <name type="scientific">Treponema vincentii</name>
    <dbReference type="NCBI Taxonomy" id="69710"/>
    <lineage>
        <taxon>Bacteria</taxon>
        <taxon>Pseudomonadati</taxon>
        <taxon>Spirochaetota</taxon>
        <taxon>Spirochaetia</taxon>
        <taxon>Spirochaetales</taxon>
        <taxon>Treponemataceae</taxon>
        <taxon>Treponema</taxon>
    </lineage>
</organism>
<dbReference type="EMBL" id="CP048020">
    <property type="protein sequence ID" value="QHX42654.1"/>
    <property type="molecule type" value="Genomic_DNA"/>
</dbReference>
<evidence type="ECO:0000256" key="3">
    <source>
        <dbReference type="PROSITE-ProRule" id="PRU00703"/>
    </source>
</evidence>
<evidence type="ECO:0000256" key="1">
    <source>
        <dbReference type="ARBA" id="ARBA00022737"/>
    </source>
</evidence>
<dbReference type="Gene3D" id="3.10.580.10">
    <property type="entry name" value="CBS-domain"/>
    <property type="match status" value="1"/>
</dbReference>
<dbReference type="SUPFAM" id="SSF54631">
    <property type="entry name" value="CBS-domain pair"/>
    <property type="match status" value="1"/>
</dbReference>
<feature type="domain" description="CBS" evidence="4">
    <location>
        <begin position="92"/>
        <end position="149"/>
    </location>
</feature>
<evidence type="ECO:0000259" key="4">
    <source>
        <dbReference type="PROSITE" id="PS51371"/>
    </source>
</evidence>
<keyword evidence="2 3" id="KW-0129">CBS domain</keyword>